<feature type="transmembrane region" description="Helical" evidence="4">
    <location>
        <begin position="164"/>
        <end position="184"/>
    </location>
</feature>
<feature type="domain" description="Major facilitator superfamily (MFS) profile" evidence="5">
    <location>
        <begin position="31"/>
        <end position="413"/>
    </location>
</feature>
<evidence type="ECO:0000259" key="5">
    <source>
        <dbReference type="PROSITE" id="PS50850"/>
    </source>
</evidence>
<organism evidence="6 7">
    <name type="scientific">Pseudomonas mandelii PD30</name>
    <dbReference type="NCBI Taxonomy" id="1419583"/>
    <lineage>
        <taxon>Bacteria</taxon>
        <taxon>Pseudomonadati</taxon>
        <taxon>Pseudomonadota</taxon>
        <taxon>Gammaproteobacteria</taxon>
        <taxon>Pseudomonadales</taxon>
        <taxon>Pseudomonadaceae</taxon>
        <taxon>Pseudomonas</taxon>
    </lineage>
</organism>
<dbReference type="AlphaFoldDB" id="A0A059LA53"/>
<evidence type="ECO:0000313" key="7">
    <source>
        <dbReference type="Proteomes" id="UP000026739"/>
    </source>
</evidence>
<accession>A0A059LA53</accession>
<protein>
    <submittedName>
        <fullName evidence="6">MFS transporter</fullName>
    </submittedName>
</protein>
<feature type="transmembrane region" description="Helical" evidence="4">
    <location>
        <begin position="230"/>
        <end position="249"/>
    </location>
</feature>
<sequence>MKTTDKSDGTSVTAPIKKTSTGNVWRTMPGGIWALGFVSMLMDISSEMIHALLPLYMVTVLGTSVLAVGLIEGIAEATASITKVFSGALSDRLGKRKLLAALGYGLGALSKPIFPLAGSLDWLTGARFIDRIGKGIRGAPRDALVADITPPEIRGAAFGLRQTLDTVGAFLGPLLAIGLMWLTANHFQTVFWVAVIPAFLAVAVLLVFVHEPKQVEGTHRVRVPLSRRELARLGAGYWWVVGVAAVFTLARFSEAFLILRGQAVGLAPMWAPAVLVLMGVAYSLSAYPAGVLSDRVSRVAVLGVGLILLIAADLTLAFAPGIDGLAVGVVLWGLHMGFTQGIFAALIADCAPPELRGTAFGMFNLLTGLTLLLASVIAGALWDTVGFQGTFLMGGGFAVLTLLGLWVIQARVQIR</sequence>
<evidence type="ECO:0000256" key="1">
    <source>
        <dbReference type="ARBA" id="ARBA00022692"/>
    </source>
</evidence>
<dbReference type="PANTHER" id="PTHR23518">
    <property type="entry name" value="C-METHYLTRANSFERASE"/>
    <property type="match status" value="1"/>
</dbReference>
<evidence type="ECO:0000256" key="4">
    <source>
        <dbReference type="SAM" id="Phobius"/>
    </source>
</evidence>
<feature type="transmembrane region" description="Helical" evidence="4">
    <location>
        <begin position="388"/>
        <end position="408"/>
    </location>
</feature>
<dbReference type="EMBL" id="AZQQ01000059">
    <property type="protein sequence ID" value="KDD71000.1"/>
    <property type="molecule type" value="Genomic_DNA"/>
</dbReference>
<dbReference type="Pfam" id="PF07690">
    <property type="entry name" value="MFS_1"/>
    <property type="match status" value="2"/>
</dbReference>
<dbReference type="Proteomes" id="UP000026739">
    <property type="component" value="Unassembled WGS sequence"/>
</dbReference>
<dbReference type="Gene3D" id="1.20.1250.20">
    <property type="entry name" value="MFS general substrate transporter like domains"/>
    <property type="match status" value="2"/>
</dbReference>
<feature type="transmembrane region" description="Helical" evidence="4">
    <location>
        <begin position="360"/>
        <end position="382"/>
    </location>
</feature>
<dbReference type="SUPFAM" id="SSF103473">
    <property type="entry name" value="MFS general substrate transporter"/>
    <property type="match status" value="1"/>
</dbReference>
<dbReference type="InterPro" id="IPR036259">
    <property type="entry name" value="MFS_trans_sf"/>
</dbReference>
<keyword evidence="1 4" id="KW-0812">Transmembrane</keyword>
<feature type="transmembrane region" description="Helical" evidence="4">
    <location>
        <begin position="299"/>
        <end position="319"/>
    </location>
</feature>
<feature type="transmembrane region" description="Helical" evidence="4">
    <location>
        <begin position="325"/>
        <end position="348"/>
    </location>
</feature>
<feature type="transmembrane region" description="Helical" evidence="4">
    <location>
        <begin position="24"/>
        <end position="42"/>
    </location>
</feature>
<feature type="transmembrane region" description="Helical" evidence="4">
    <location>
        <begin position="48"/>
        <end position="71"/>
    </location>
</feature>
<dbReference type="PANTHER" id="PTHR23518:SF2">
    <property type="entry name" value="MAJOR FACILITATOR SUPERFAMILY TRANSPORTER"/>
    <property type="match status" value="1"/>
</dbReference>
<feature type="transmembrane region" description="Helical" evidence="4">
    <location>
        <begin position="190"/>
        <end position="209"/>
    </location>
</feature>
<evidence type="ECO:0000313" key="6">
    <source>
        <dbReference type="EMBL" id="KDD71000.1"/>
    </source>
</evidence>
<feature type="transmembrane region" description="Helical" evidence="4">
    <location>
        <begin position="269"/>
        <end position="287"/>
    </location>
</feature>
<proteinExistence type="predicted"/>
<evidence type="ECO:0000256" key="3">
    <source>
        <dbReference type="ARBA" id="ARBA00023136"/>
    </source>
</evidence>
<evidence type="ECO:0000256" key="2">
    <source>
        <dbReference type="ARBA" id="ARBA00022989"/>
    </source>
</evidence>
<dbReference type="PROSITE" id="PS50850">
    <property type="entry name" value="MFS"/>
    <property type="match status" value="1"/>
</dbReference>
<dbReference type="GO" id="GO:0022857">
    <property type="term" value="F:transmembrane transporter activity"/>
    <property type="evidence" value="ECO:0007669"/>
    <property type="project" value="InterPro"/>
</dbReference>
<comment type="caution">
    <text evidence="6">The sequence shown here is derived from an EMBL/GenBank/DDBJ whole genome shotgun (WGS) entry which is preliminary data.</text>
</comment>
<dbReference type="InterPro" id="IPR020846">
    <property type="entry name" value="MFS_dom"/>
</dbReference>
<gene>
    <name evidence="6" type="ORF">V466_00930</name>
</gene>
<dbReference type="eggNOG" id="COG2814">
    <property type="taxonomic scope" value="Bacteria"/>
</dbReference>
<dbReference type="InterPro" id="IPR011701">
    <property type="entry name" value="MFS"/>
</dbReference>
<name>A0A059LA53_9PSED</name>
<dbReference type="CDD" id="cd17370">
    <property type="entry name" value="MFS_MJ1317_like"/>
    <property type="match status" value="1"/>
</dbReference>
<keyword evidence="3 4" id="KW-0472">Membrane</keyword>
<keyword evidence="2 4" id="KW-1133">Transmembrane helix</keyword>
<reference evidence="6 7" key="1">
    <citation type="submission" date="2013-12" db="EMBL/GenBank/DDBJ databases">
        <authorList>
            <person name="Formusa P.A."/>
            <person name="Habash M."/>
            <person name="Lee H."/>
            <person name="Trevors J.T."/>
        </authorList>
    </citation>
    <scope>NUCLEOTIDE SEQUENCE [LARGE SCALE GENOMIC DNA]</scope>
    <source>
        <strain evidence="6 7">PD30</strain>
    </source>
</reference>